<proteinExistence type="predicted"/>
<dbReference type="KEGG" id="aman:B6F84_11845"/>
<name>A0A1W6K2A2_9CREN</name>
<keyword evidence="1" id="KW-0175">Coiled coil</keyword>
<dbReference type="RefSeq" id="WP_148692430.1">
    <property type="nucleotide sequence ID" value="NZ_CP020477.1"/>
</dbReference>
<dbReference type="EMBL" id="CP020477">
    <property type="protein sequence ID" value="ARM76639.1"/>
    <property type="molecule type" value="Genomic_DNA"/>
</dbReference>
<dbReference type="STRING" id="282676.B6F84_11845"/>
<accession>A0A1W6K2A2</accession>
<reference evidence="2 3" key="1">
    <citation type="submission" date="2017-03" db="EMBL/GenBank/DDBJ databases">
        <title>Sulfur activation and transportation mechanism of thermophilic Archaea Acidianus manzaensis YN-25.</title>
        <authorList>
            <person name="Ma Y."/>
            <person name="Yang Y."/>
            <person name="Xia J."/>
        </authorList>
    </citation>
    <scope>NUCLEOTIDE SEQUENCE [LARGE SCALE GENOMIC DNA]</scope>
    <source>
        <strain evidence="2 3">YN-25</strain>
    </source>
</reference>
<dbReference type="Proteomes" id="UP000193404">
    <property type="component" value="Chromosome"/>
</dbReference>
<feature type="coiled-coil region" evidence="1">
    <location>
        <begin position="33"/>
        <end position="60"/>
    </location>
</feature>
<protein>
    <submittedName>
        <fullName evidence="2">Uncharacterized protein</fullName>
    </submittedName>
</protein>
<evidence type="ECO:0000313" key="2">
    <source>
        <dbReference type="EMBL" id="ARM76639.1"/>
    </source>
</evidence>
<sequence>MFNELTNAVNYLNEGKVIEAGKYLINITKDATEEETVKIVSEIEKEIREIEEEKWLYEVDTKFKKELIDVVAQNIKCKEEKIRMLSLILIDKISKGNDIIMNMVKNPLSESKPHTFI</sequence>
<dbReference type="OrthoDB" id="36021at2157"/>
<dbReference type="AlphaFoldDB" id="A0A1W6K2A2"/>
<evidence type="ECO:0000313" key="3">
    <source>
        <dbReference type="Proteomes" id="UP000193404"/>
    </source>
</evidence>
<organism evidence="2 3">
    <name type="scientific">Acidianus manzaensis</name>
    <dbReference type="NCBI Taxonomy" id="282676"/>
    <lineage>
        <taxon>Archaea</taxon>
        <taxon>Thermoproteota</taxon>
        <taxon>Thermoprotei</taxon>
        <taxon>Sulfolobales</taxon>
        <taxon>Sulfolobaceae</taxon>
        <taxon>Acidianus</taxon>
    </lineage>
</organism>
<evidence type="ECO:0000256" key="1">
    <source>
        <dbReference type="SAM" id="Coils"/>
    </source>
</evidence>
<dbReference type="GeneID" id="41591627"/>
<keyword evidence="3" id="KW-1185">Reference proteome</keyword>
<gene>
    <name evidence="2" type="ORF">B6F84_11845</name>
</gene>